<evidence type="ECO:0000256" key="2">
    <source>
        <dbReference type="SAM" id="MobiDB-lite"/>
    </source>
</evidence>
<sequence length="496" mass="55464">MDANFLKLLNQLRKKILIRQIWYVFQLLLVFAGAFVLCLITLASVIIIPYWDKMLWIGILFIVVSGVVISFPRRVTLKESALFYDRFVEDDRVTAAYSSLHNGHVLSPLIIRDALVKMRETPPDMNMYRRRIIQPRLMISTILLVFLSLLIFTQRDATFQEAKRLEKEKEIIAQSNSRITKQANKKENTSIKERLLKENEQLKEKKAATERYEEINKKVKELSLQKKTMEKQKAKLQEVKKELNGLDFPDIKEAIQETDSDKLQQKVNQLSEEQKNQLLEVMEKQGIASLEELANVLKESEGSNQLNEIANLQEEMQREADLLGKAIGKSRTTDQGQAAQKTPSKQKGEAASSTQSNSRSEANKQNASSTKGSGATSSSGQNGQGAGTGSGTGKGSSGKGNGTGAGFGQGDREWLSVPEKTGGESRIELDAGKLGDGKKGDQFQANGPVQKGSLRPYEEVYQQYYSSYRSGTDRATIPKDLEHIIESYFSEIDPGE</sequence>
<dbReference type="Proteomes" id="UP000465062">
    <property type="component" value="Chromosome"/>
</dbReference>
<dbReference type="AlphaFoldDB" id="A0A6I6UE95"/>
<evidence type="ECO:0000313" key="4">
    <source>
        <dbReference type="EMBL" id="QHE61125.1"/>
    </source>
</evidence>
<feature type="transmembrane region" description="Helical" evidence="3">
    <location>
        <begin position="54"/>
        <end position="71"/>
    </location>
</feature>
<feature type="compositionally biased region" description="Polar residues" evidence="2">
    <location>
        <begin position="333"/>
        <end position="366"/>
    </location>
</feature>
<feature type="coiled-coil region" evidence="1">
    <location>
        <begin position="185"/>
        <end position="280"/>
    </location>
</feature>
<proteinExistence type="predicted"/>
<evidence type="ECO:0000313" key="5">
    <source>
        <dbReference type="Proteomes" id="UP000465062"/>
    </source>
</evidence>
<keyword evidence="3" id="KW-0812">Transmembrane</keyword>
<evidence type="ECO:0000256" key="1">
    <source>
        <dbReference type="SAM" id="Coils"/>
    </source>
</evidence>
<feature type="transmembrane region" description="Helical" evidence="3">
    <location>
        <begin position="21"/>
        <end position="48"/>
    </location>
</feature>
<keyword evidence="1" id="KW-0175">Coiled coil</keyword>
<evidence type="ECO:0000256" key="3">
    <source>
        <dbReference type="SAM" id="Phobius"/>
    </source>
</evidence>
<feature type="compositionally biased region" description="Low complexity" evidence="2">
    <location>
        <begin position="367"/>
        <end position="381"/>
    </location>
</feature>
<feature type="region of interest" description="Disordered" evidence="2">
    <location>
        <begin position="320"/>
        <end position="451"/>
    </location>
</feature>
<gene>
    <name evidence="4" type="ORF">FHE72_08890</name>
</gene>
<dbReference type="KEGG" id="bvq:FHE72_08890"/>
<protein>
    <submittedName>
        <fullName evidence="4">Uncharacterized protein</fullName>
    </submittedName>
</protein>
<feature type="compositionally biased region" description="Gly residues" evidence="2">
    <location>
        <begin position="382"/>
        <end position="409"/>
    </location>
</feature>
<accession>A0A6I6UE95</accession>
<feature type="compositionally biased region" description="Basic and acidic residues" evidence="2">
    <location>
        <begin position="421"/>
        <end position="441"/>
    </location>
</feature>
<name>A0A6I6UE95_9BACI</name>
<feature type="transmembrane region" description="Helical" evidence="3">
    <location>
        <begin position="137"/>
        <end position="154"/>
    </location>
</feature>
<keyword evidence="3" id="KW-0472">Membrane</keyword>
<reference evidence="4 5" key="1">
    <citation type="submission" date="2019-06" db="EMBL/GenBank/DDBJ databases">
        <title>An operon consisting of a P-type ATPase gene and a transcriptional regular gene given the different cadmium resistance in Bacillus vietamensis 151-6 and Bacillus marisflavi 151-25.</title>
        <authorList>
            <person name="Yu X."/>
        </authorList>
    </citation>
    <scope>NUCLEOTIDE SEQUENCE [LARGE SCALE GENOMIC DNA]</scope>
    <source>
        <strain evidence="4 5">151-6</strain>
    </source>
</reference>
<organism evidence="4 5">
    <name type="scientific">Rossellomorea vietnamensis</name>
    <dbReference type="NCBI Taxonomy" id="218284"/>
    <lineage>
        <taxon>Bacteria</taxon>
        <taxon>Bacillati</taxon>
        <taxon>Bacillota</taxon>
        <taxon>Bacilli</taxon>
        <taxon>Bacillales</taxon>
        <taxon>Bacillaceae</taxon>
        <taxon>Rossellomorea</taxon>
    </lineage>
</organism>
<dbReference type="RefSeq" id="WP_159361809.1">
    <property type="nucleotide sequence ID" value="NZ_CP047394.1"/>
</dbReference>
<dbReference type="EMBL" id="CP047394">
    <property type="protein sequence ID" value="QHE61125.1"/>
    <property type="molecule type" value="Genomic_DNA"/>
</dbReference>
<keyword evidence="3" id="KW-1133">Transmembrane helix</keyword>